<name>A0A367JC79_RHIST</name>
<feature type="region of interest" description="Disordered" evidence="1">
    <location>
        <begin position="53"/>
        <end position="89"/>
    </location>
</feature>
<dbReference type="OrthoDB" id="5563016at2759"/>
<feature type="compositionally biased region" description="Basic and acidic residues" evidence="1">
    <location>
        <begin position="198"/>
        <end position="221"/>
    </location>
</feature>
<dbReference type="STRING" id="4846.A0A367JC79"/>
<accession>A0A367JC79</accession>
<organism evidence="2 3">
    <name type="scientific">Rhizopus stolonifer</name>
    <name type="common">Rhizopus nigricans</name>
    <dbReference type="NCBI Taxonomy" id="4846"/>
    <lineage>
        <taxon>Eukaryota</taxon>
        <taxon>Fungi</taxon>
        <taxon>Fungi incertae sedis</taxon>
        <taxon>Mucoromycota</taxon>
        <taxon>Mucoromycotina</taxon>
        <taxon>Mucoromycetes</taxon>
        <taxon>Mucorales</taxon>
        <taxon>Mucorineae</taxon>
        <taxon>Rhizopodaceae</taxon>
        <taxon>Rhizopus</taxon>
    </lineage>
</organism>
<gene>
    <name evidence="2" type="ORF">CU098_009677</name>
</gene>
<dbReference type="AlphaFoldDB" id="A0A367JC79"/>
<proteinExistence type="predicted"/>
<feature type="non-terminal residue" evidence="2">
    <location>
        <position position="221"/>
    </location>
</feature>
<comment type="caution">
    <text evidence="2">The sequence shown here is derived from an EMBL/GenBank/DDBJ whole genome shotgun (WGS) entry which is preliminary data.</text>
</comment>
<feature type="region of interest" description="Disordered" evidence="1">
    <location>
        <begin position="197"/>
        <end position="221"/>
    </location>
</feature>
<dbReference type="Proteomes" id="UP000253551">
    <property type="component" value="Unassembled WGS sequence"/>
</dbReference>
<evidence type="ECO:0000313" key="2">
    <source>
        <dbReference type="EMBL" id="RCH87544.1"/>
    </source>
</evidence>
<evidence type="ECO:0000313" key="3">
    <source>
        <dbReference type="Proteomes" id="UP000253551"/>
    </source>
</evidence>
<reference evidence="2 3" key="1">
    <citation type="journal article" date="2018" name="G3 (Bethesda)">
        <title>Phylogenetic and Phylogenomic Definition of Rhizopus Species.</title>
        <authorList>
            <person name="Gryganskyi A.P."/>
            <person name="Golan J."/>
            <person name="Dolatabadi S."/>
            <person name="Mondo S."/>
            <person name="Robb S."/>
            <person name="Idnurm A."/>
            <person name="Muszewska A."/>
            <person name="Steczkiewicz K."/>
            <person name="Masonjones S."/>
            <person name="Liao H.L."/>
            <person name="Gajdeczka M.T."/>
            <person name="Anike F."/>
            <person name="Vuek A."/>
            <person name="Anishchenko I.M."/>
            <person name="Voigt K."/>
            <person name="de Hoog G.S."/>
            <person name="Smith M.E."/>
            <person name="Heitman J."/>
            <person name="Vilgalys R."/>
            <person name="Stajich J.E."/>
        </authorList>
    </citation>
    <scope>NUCLEOTIDE SEQUENCE [LARGE SCALE GENOMIC DNA]</scope>
    <source>
        <strain evidence="2 3">LSU 92-RS-03</strain>
    </source>
</reference>
<protein>
    <submittedName>
        <fullName evidence="2">Uncharacterized protein</fullName>
    </submittedName>
</protein>
<feature type="compositionally biased region" description="Polar residues" evidence="1">
    <location>
        <begin position="62"/>
        <end position="85"/>
    </location>
</feature>
<evidence type="ECO:0000256" key="1">
    <source>
        <dbReference type="SAM" id="MobiDB-lite"/>
    </source>
</evidence>
<sequence length="221" mass="25045">MATTTTLQHNLISLQAADDENIALSNYLTQPYQKHEPWMQSKQNYMTNNSHYKQRRSLGPQKPSSHSNNRPKTPTNSHLRNQLQHNSERHKSVLANTIVQERRPSSTSSINSIQSEVSIDSKVSFSKKLRKVFSMSNIRSSKDINSLQERNGSIVSISSSISSAVSTESTKKPSLRRRSIASLASLFQKSSIQEPVDEVVKQDVKKKPELRVDTTQRQRKT</sequence>
<dbReference type="EMBL" id="PJQM01003694">
    <property type="protein sequence ID" value="RCH87544.1"/>
    <property type="molecule type" value="Genomic_DNA"/>
</dbReference>
<keyword evidence="3" id="KW-1185">Reference proteome</keyword>